<feature type="compositionally biased region" description="Basic and acidic residues" evidence="5">
    <location>
        <begin position="8"/>
        <end position="17"/>
    </location>
</feature>
<dbReference type="GO" id="GO:0016102">
    <property type="term" value="P:diterpenoid biosynthetic process"/>
    <property type="evidence" value="ECO:0007669"/>
    <property type="project" value="InterPro"/>
</dbReference>
<evidence type="ECO:0000256" key="5">
    <source>
        <dbReference type="SAM" id="MobiDB-lite"/>
    </source>
</evidence>
<organism evidence="8 9">
    <name type="scientific">Hibiscus syriacus</name>
    <name type="common">Rose of Sharon</name>
    <dbReference type="NCBI Taxonomy" id="106335"/>
    <lineage>
        <taxon>Eukaryota</taxon>
        <taxon>Viridiplantae</taxon>
        <taxon>Streptophyta</taxon>
        <taxon>Embryophyta</taxon>
        <taxon>Tracheophyta</taxon>
        <taxon>Spermatophyta</taxon>
        <taxon>Magnoliopsida</taxon>
        <taxon>eudicotyledons</taxon>
        <taxon>Gunneridae</taxon>
        <taxon>Pentapetalae</taxon>
        <taxon>rosids</taxon>
        <taxon>malvids</taxon>
        <taxon>Malvales</taxon>
        <taxon>Malvaceae</taxon>
        <taxon>Malvoideae</taxon>
        <taxon>Hibiscus</taxon>
    </lineage>
</organism>
<dbReference type="GO" id="GO:0010333">
    <property type="term" value="F:terpene synthase activity"/>
    <property type="evidence" value="ECO:0007669"/>
    <property type="project" value="InterPro"/>
</dbReference>
<dbReference type="Gene3D" id="1.10.600.10">
    <property type="entry name" value="Farnesyl Diphosphate Synthase"/>
    <property type="match status" value="2"/>
</dbReference>
<evidence type="ECO:0000256" key="3">
    <source>
        <dbReference type="ARBA" id="ARBA00023239"/>
    </source>
</evidence>
<dbReference type="EMBL" id="VEPZ02001645">
    <property type="protein sequence ID" value="KAE8664575.1"/>
    <property type="molecule type" value="Genomic_DNA"/>
</dbReference>
<reference evidence="8" key="1">
    <citation type="submission" date="2019-09" db="EMBL/GenBank/DDBJ databases">
        <title>Draft genome information of white flower Hibiscus syriacus.</title>
        <authorList>
            <person name="Kim Y.-M."/>
        </authorList>
    </citation>
    <scope>NUCLEOTIDE SEQUENCE [LARGE SCALE GENOMIC DNA]</scope>
    <source>
        <strain evidence="8">YM2019G1</strain>
    </source>
</reference>
<dbReference type="SUPFAM" id="SSF48576">
    <property type="entry name" value="Terpenoid synthases"/>
    <property type="match status" value="1"/>
</dbReference>
<dbReference type="AlphaFoldDB" id="A0A6A2XB77"/>
<feature type="domain" description="Terpene synthase metal-binding" evidence="7">
    <location>
        <begin position="410"/>
        <end position="450"/>
    </location>
</feature>
<dbReference type="Proteomes" id="UP000436088">
    <property type="component" value="Unassembled WGS sequence"/>
</dbReference>
<name>A0A6A2XB77_HIBSY</name>
<feature type="region of interest" description="Disordered" evidence="5">
    <location>
        <begin position="1"/>
        <end position="21"/>
    </location>
</feature>
<dbReference type="InterPro" id="IPR044814">
    <property type="entry name" value="Terpene_cyclase_plant_C1"/>
</dbReference>
<dbReference type="InterPro" id="IPR008930">
    <property type="entry name" value="Terpenoid_cyclase/PrenylTrfase"/>
</dbReference>
<protein>
    <submittedName>
        <fullName evidence="8">Chloroplast, nucleus, chloroplast envelope</fullName>
    </submittedName>
</protein>
<feature type="domain" description="Terpene synthase metal-binding" evidence="7">
    <location>
        <begin position="259"/>
        <end position="407"/>
    </location>
</feature>
<dbReference type="Pfam" id="PF03936">
    <property type="entry name" value="Terpene_synth_C"/>
    <property type="match status" value="2"/>
</dbReference>
<accession>A0A6A2XB77</accession>
<dbReference type="InterPro" id="IPR050148">
    <property type="entry name" value="Terpene_synthase-like"/>
</dbReference>
<dbReference type="GO" id="GO:0000287">
    <property type="term" value="F:magnesium ion binding"/>
    <property type="evidence" value="ECO:0007669"/>
    <property type="project" value="InterPro"/>
</dbReference>
<dbReference type="Gene3D" id="1.50.10.130">
    <property type="entry name" value="Terpene synthase, N-terminal domain"/>
    <property type="match status" value="1"/>
</dbReference>
<comment type="similarity">
    <text evidence="4">Belongs to the terpene synthase family. Tpsa subfamily.</text>
</comment>
<evidence type="ECO:0000259" key="7">
    <source>
        <dbReference type="Pfam" id="PF03936"/>
    </source>
</evidence>
<keyword evidence="2" id="KW-0460">Magnesium</keyword>
<evidence type="ECO:0000256" key="4">
    <source>
        <dbReference type="ARBA" id="ARBA00038405"/>
    </source>
</evidence>
<keyword evidence="3" id="KW-0456">Lyase</keyword>
<dbReference type="PANTHER" id="PTHR31225">
    <property type="entry name" value="OS04G0344100 PROTEIN-RELATED"/>
    <property type="match status" value="1"/>
</dbReference>
<evidence type="ECO:0000259" key="6">
    <source>
        <dbReference type="Pfam" id="PF01397"/>
    </source>
</evidence>
<comment type="caution">
    <text evidence="8">The sequence shown here is derived from an EMBL/GenBank/DDBJ whole genome shotgun (WGS) entry which is preliminary data.</text>
</comment>
<keyword evidence="9" id="KW-1185">Reference proteome</keyword>
<dbReference type="InterPro" id="IPR001906">
    <property type="entry name" value="Terpene_synth_N"/>
</dbReference>
<dbReference type="SUPFAM" id="SSF48239">
    <property type="entry name" value="Terpenoid cyclases/Protein prenyltransferases"/>
    <property type="match status" value="1"/>
</dbReference>
<evidence type="ECO:0000313" key="8">
    <source>
        <dbReference type="EMBL" id="KAE8664575.1"/>
    </source>
</evidence>
<evidence type="ECO:0000256" key="1">
    <source>
        <dbReference type="ARBA" id="ARBA00022723"/>
    </source>
</evidence>
<gene>
    <name evidence="8" type="ORF">F3Y22_tig00112758pilonHSYRG00058</name>
</gene>
<dbReference type="PANTHER" id="PTHR31225:SF93">
    <property type="entry name" value="ALPHA-HUMULENE_(-)-(E)-BETA-CARYOPHYLLENE SYNTHASE"/>
    <property type="match status" value="1"/>
</dbReference>
<keyword evidence="1" id="KW-0479">Metal-binding</keyword>
<evidence type="ECO:0000313" key="9">
    <source>
        <dbReference type="Proteomes" id="UP000436088"/>
    </source>
</evidence>
<dbReference type="InterPro" id="IPR005630">
    <property type="entry name" value="Terpene_synthase_metal-bd"/>
</dbReference>
<feature type="domain" description="Terpene synthase N-terminal" evidence="6">
    <location>
        <begin position="28"/>
        <end position="201"/>
    </location>
</feature>
<dbReference type="CDD" id="cd00684">
    <property type="entry name" value="Terpene_cyclase_plant_C1"/>
    <property type="match status" value="1"/>
</dbReference>
<sequence length="508" mass="59018">MGCSATDHNSETKDGETNRPLANFSPDIWGDRFLTLSFHPSELESCSRQVEVLKETVKDMLIASTADPIHNIFLINTLCRLGVSHHFESEIHKQLTLRFDTLCQLTDNNDYELHTITVIFQVFRFHGYNMSSDVFNKFKHGNGEFKVSDTKGMISLYEATQFRTNGELVLDDAFAFTTSKLTSMKSQLSSPHYAEYIVNALNHPYHKSMPRLEARKYICFYEKEDDARNETLLKFAKYDFNRIQMILQQELSNLCRWWKEENMESRFPCIRHRLVENFFVAVGFYFEPRFARARSIDVKLLSILGLIDDTYDAYGTYEELQCFTDAIQRFDISAMDQLPTDHLKLVYECVLKVLDEVEKQVRKEGRSYAVSYIRNETKEVAVTYLTERRWAHERYLPTVDEYLEAALKPSKDEEKRGVVCGTNCYVKQYGGTRQEAVEAFKEMIEAAWKDMNEACLDPIMPVSNPTVMRVINCARLLENVYEDNNGFSMPELSLKHHIANLLLHPLPL</sequence>
<dbReference type="InterPro" id="IPR008949">
    <property type="entry name" value="Isoprenoid_synthase_dom_sf"/>
</dbReference>
<dbReference type="InterPro" id="IPR036965">
    <property type="entry name" value="Terpene_synth_N_sf"/>
</dbReference>
<proteinExistence type="inferred from homology"/>
<dbReference type="Pfam" id="PF01397">
    <property type="entry name" value="Terpene_synth"/>
    <property type="match status" value="1"/>
</dbReference>
<evidence type="ECO:0000256" key="2">
    <source>
        <dbReference type="ARBA" id="ARBA00022842"/>
    </source>
</evidence>